<comment type="caution">
    <text evidence="1">The sequence shown here is derived from an EMBL/GenBank/DDBJ whole genome shotgun (WGS) entry which is preliminary data.</text>
</comment>
<sequence length="40" mass="4336">MPPGPNTRWRSHGMEIAGSSASRCLAPWAEAARRRVCIGV</sequence>
<evidence type="ECO:0000313" key="2">
    <source>
        <dbReference type="Proteomes" id="UP000215335"/>
    </source>
</evidence>
<reference evidence="1 2" key="1">
    <citation type="journal article" date="2017" name="Curr. Biol.">
        <title>The Evolution of Venom by Co-option of Single-Copy Genes.</title>
        <authorList>
            <person name="Martinson E.O."/>
            <person name="Mrinalini"/>
            <person name="Kelkar Y.D."/>
            <person name="Chang C.H."/>
            <person name="Werren J.H."/>
        </authorList>
    </citation>
    <scope>NUCLEOTIDE SEQUENCE [LARGE SCALE GENOMIC DNA]</scope>
    <source>
        <strain evidence="1 2">Alberta</strain>
        <tissue evidence="1">Whole body</tissue>
    </source>
</reference>
<name>A0A232EQL3_9HYME</name>
<gene>
    <name evidence="1" type="ORF">TSAR_007805</name>
</gene>
<keyword evidence="2" id="KW-1185">Reference proteome</keyword>
<dbReference type="AlphaFoldDB" id="A0A232EQL3"/>
<evidence type="ECO:0000313" key="1">
    <source>
        <dbReference type="EMBL" id="OXU20631.1"/>
    </source>
</evidence>
<dbReference type="Proteomes" id="UP000215335">
    <property type="component" value="Unassembled WGS sequence"/>
</dbReference>
<protein>
    <submittedName>
        <fullName evidence="1">Uncharacterized protein</fullName>
    </submittedName>
</protein>
<proteinExistence type="predicted"/>
<organism evidence="1 2">
    <name type="scientific">Trichomalopsis sarcophagae</name>
    <dbReference type="NCBI Taxonomy" id="543379"/>
    <lineage>
        <taxon>Eukaryota</taxon>
        <taxon>Metazoa</taxon>
        <taxon>Ecdysozoa</taxon>
        <taxon>Arthropoda</taxon>
        <taxon>Hexapoda</taxon>
        <taxon>Insecta</taxon>
        <taxon>Pterygota</taxon>
        <taxon>Neoptera</taxon>
        <taxon>Endopterygota</taxon>
        <taxon>Hymenoptera</taxon>
        <taxon>Apocrita</taxon>
        <taxon>Proctotrupomorpha</taxon>
        <taxon>Chalcidoidea</taxon>
        <taxon>Pteromalidae</taxon>
        <taxon>Pteromalinae</taxon>
        <taxon>Trichomalopsis</taxon>
    </lineage>
</organism>
<accession>A0A232EQL3</accession>
<dbReference type="EMBL" id="NNAY01002749">
    <property type="protein sequence ID" value="OXU20631.1"/>
    <property type="molecule type" value="Genomic_DNA"/>
</dbReference>